<evidence type="ECO:0000313" key="1">
    <source>
        <dbReference type="EMBL" id="MPN21322.1"/>
    </source>
</evidence>
<gene>
    <name evidence="1" type="ORF">SDC9_168701</name>
</gene>
<name>A0A645G5S8_9ZZZZ</name>
<sequence length="124" mass="14405">MNRLDVDIDHLQFLVETGRRECSKITETGAVDQHGNVSVLRFFVQTVAFFHLRQVRCDDLAFGRQLFADFHKPILTPRNQNQIIPLLAQIFGELFAYARTGTCDERYFVCHFLSLAFRQYACCL</sequence>
<protein>
    <submittedName>
        <fullName evidence="1">Uncharacterized protein</fullName>
    </submittedName>
</protein>
<organism evidence="1">
    <name type="scientific">bioreactor metagenome</name>
    <dbReference type="NCBI Taxonomy" id="1076179"/>
    <lineage>
        <taxon>unclassified sequences</taxon>
        <taxon>metagenomes</taxon>
        <taxon>ecological metagenomes</taxon>
    </lineage>
</organism>
<proteinExistence type="predicted"/>
<dbReference type="AlphaFoldDB" id="A0A645G5S8"/>
<dbReference type="EMBL" id="VSSQ01069284">
    <property type="protein sequence ID" value="MPN21322.1"/>
    <property type="molecule type" value="Genomic_DNA"/>
</dbReference>
<reference evidence="1" key="1">
    <citation type="submission" date="2019-08" db="EMBL/GenBank/DDBJ databases">
        <authorList>
            <person name="Kucharzyk K."/>
            <person name="Murdoch R.W."/>
            <person name="Higgins S."/>
            <person name="Loffler F."/>
        </authorList>
    </citation>
    <scope>NUCLEOTIDE SEQUENCE</scope>
</reference>
<accession>A0A645G5S8</accession>
<comment type="caution">
    <text evidence="1">The sequence shown here is derived from an EMBL/GenBank/DDBJ whole genome shotgun (WGS) entry which is preliminary data.</text>
</comment>